<evidence type="ECO:0000313" key="1">
    <source>
        <dbReference type="Proteomes" id="UP000095283"/>
    </source>
</evidence>
<dbReference type="AlphaFoldDB" id="A0A1I7XPB7"/>
<dbReference type="WBParaSite" id="Hba_19627">
    <property type="protein sequence ID" value="Hba_19627"/>
    <property type="gene ID" value="Hba_19627"/>
</dbReference>
<name>A0A1I7XPB7_HETBA</name>
<dbReference type="Proteomes" id="UP000095283">
    <property type="component" value="Unplaced"/>
</dbReference>
<organism evidence="1 2">
    <name type="scientific">Heterorhabditis bacteriophora</name>
    <name type="common">Entomopathogenic nematode worm</name>
    <dbReference type="NCBI Taxonomy" id="37862"/>
    <lineage>
        <taxon>Eukaryota</taxon>
        <taxon>Metazoa</taxon>
        <taxon>Ecdysozoa</taxon>
        <taxon>Nematoda</taxon>
        <taxon>Chromadorea</taxon>
        <taxon>Rhabditida</taxon>
        <taxon>Rhabditina</taxon>
        <taxon>Rhabditomorpha</taxon>
        <taxon>Strongyloidea</taxon>
        <taxon>Heterorhabditidae</taxon>
        <taxon>Heterorhabditis</taxon>
    </lineage>
</organism>
<sequence>MSFNSEEIQSRSITVRGQRWRNNLAHLWSNGPVNLFAEREYNKRVALYWPHCAICQYFHPLHMSDSTSELPERSSRLVSSLCFTKDHSRISPIDLTEDILLTCANCSVSVHPCCYGGENYSSRAIDALFSMLELALHRVIHILHRSKHHTITFCKFICALILFHRNFIFLV</sequence>
<reference evidence="2" key="1">
    <citation type="submission" date="2016-11" db="UniProtKB">
        <authorList>
            <consortium name="WormBaseParasite"/>
        </authorList>
    </citation>
    <scope>IDENTIFICATION</scope>
</reference>
<evidence type="ECO:0000313" key="2">
    <source>
        <dbReference type="WBParaSite" id="Hba_19627"/>
    </source>
</evidence>
<proteinExistence type="predicted"/>
<keyword evidence="1" id="KW-1185">Reference proteome</keyword>
<accession>A0A1I7XPB7</accession>
<protein>
    <submittedName>
        <fullName evidence="2">Uncharacterized protein</fullName>
    </submittedName>
</protein>